<dbReference type="PROSITE" id="PS50887">
    <property type="entry name" value="GGDEF"/>
    <property type="match status" value="1"/>
</dbReference>
<dbReference type="RefSeq" id="WP_171833698.1">
    <property type="nucleotide sequence ID" value="NZ_CP053708.1"/>
</dbReference>
<dbReference type="Pfam" id="PF00563">
    <property type="entry name" value="EAL"/>
    <property type="match status" value="1"/>
</dbReference>
<feature type="transmembrane region" description="Helical" evidence="1">
    <location>
        <begin position="117"/>
        <end position="134"/>
    </location>
</feature>
<keyword evidence="5" id="KW-1185">Reference proteome</keyword>
<feature type="transmembrane region" description="Helical" evidence="1">
    <location>
        <begin position="90"/>
        <end position="110"/>
    </location>
</feature>
<protein>
    <submittedName>
        <fullName evidence="4">Bifunctional diguanylate cyclase/phosphodiesterase</fullName>
    </submittedName>
</protein>
<dbReference type="PANTHER" id="PTHR44757">
    <property type="entry name" value="DIGUANYLATE CYCLASE DGCP"/>
    <property type="match status" value="1"/>
</dbReference>
<dbReference type="SUPFAM" id="SSF141868">
    <property type="entry name" value="EAL domain-like"/>
    <property type="match status" value="1"/>
</dbReference>
<keyword evidence="1" id="KW-0812">Transmembrane</keyword>
<dbReference type="Proteomes" id="UP000500767">
    <property type="component" value="Chromosome"/>
</dbReference>
<evidence type="ECO:0000256" key="1">
    <source>
        <dbReference type="SAM" id="Phobius"/>
    </source>
</evidence>
<dbReference type="EMBL" id="CP053708">
    <property type="protein sequence ID" value="QKE92016.1"/>
    <property type="molecule type" value="Genomic_DNA"/>
</dbReference>
<dbReference type="InterPro" id="IPR052155">
    <property type="entry name" value="Biofilm_reg_signaling"/>
</dbReference>
<sequence>MFTRTSSFVGAAVSELIVAAIAIILQGTAVFIAWATAGFTILAWRLGIIFMARRSVRLGRSVSAGWMAVGSIVWAIELGCGALICNMSGVPALQLLSVACVVSTVSGLSARNSSTPRLAVTQLAIGIGFTSLGAALAPELWIKVLLLQAPFVVIGLGSVCWRSGRDLVSMLDAQQKNAELARRDMLTGLSNRVRVNEELQALLVDAPPDSIFALIWIDLDGFKAINDTLGHAAGDVVLVETGRRLLEVCMPVEGRAARSVARLGGDEFLIILPQGERDEALRLAEALAASIRIPHILRNAPDVRLDASIGISLFPEHGDNADALLAAADRALYAVKASGRARVLVYDPLLHAGEDDLIQFRSELAKALGEGENQLQLYYQPIVRLSDGKVTDREALVRWNHPKRGLVSPGSFIPMAEASGLIVPLGEWVLRQACADAATWADNVKVAVNVSPFQLRSERLTSVVVQALDQAGLSPARLAIEITETAMLGQEGTTSHTMRQLRELGIEVVLDDFGTGFSSLSNLCSFVFDRIKIDGSFVKEALHRRDCAAVIHATVELARQLGIPTTAECVETPEQLEFVRACGCSEVQGYLLGRPEPAPGMFTQMASLPANLRMAPPVLVPVAIAH</sequence>
<dbReference type="Gene3D" id="3.30.70.270">
    <property type="match status" value="1"/>
</dbReference>
<evidence type="ECO:0000313" key="5">
    <source>
        <dbReference type="Proteomes" id="UP000500767"/>
    </source>
</evidence>
<evidence type="ECO:0000259" key="3">
    <source>
        <dbReference type="PROSITE" id="PS50887"/>
    </source>
</evidence>
<accession>A0A6M8HUT9</accession>
<feature type="transmembrane region" description="Helical" evidence="1">
    <location>
        <begin position="31"/>
        <end position="52"/>
    </location>
</feature>
<dbReference type="SUPFAM" id="SSF55073">
    <property type="entry name" value="Nucleotide cyclase"/>
    <property type="match status" value="1"/>
</dbReference>
<reference evidence="4 5" key="1">
    <citation type="journal article" date="2014" name="World J. Microbiol. Biotechnol.">
        <title>Biodiversity and physiological characteristics of Antarctic and Arctic lichens-associated bacteria.</title>
        <authorList>
            <person name="Lee Y.M."/>
            <person name="Kim E.H."/>
            <person name="Lee H.K."/>
            <person name="Hong S.G."/>
        </authorList>
    </citation>
    <scope>NUCLEOTIDE SEQUENCE [LARGE SCALE GENOMIC DNA]</scope>
    <source>
        <strain evidence="4 5">PAMC 26569</strain>
    </source>
</reference>
<dbReference type="NCBIfam" id="TIGR00254">
    <property type="entry name" value="GGDEF"/>
    <property type="match status" value="1"/>
</dbReference>
<dbReference type="InterPro" id="IPR001633">
    <property type="entry name" value="EAL_dom"/>
</dbReference>
<dbReference type="PANTHER" id="PTHR44757:SF4">
    <property type="entry name" value="DIGUANYLATE CYCLASE DGCE-RELATED"/>
    <property type="match status" value="1"/>
</dbReference>
<dbReference type="InterPro" id="IPR029787">
    <property type="entry name" value="Nucleotide_cyclase"/>
</dbReference>
<dbReference type="SMART" id="SM00267">
    <property type="entry name" value="GGDEF"/>
    <property type="match status" value="1"/>
</dbReference>
<keyword evidence="1" id="KW-0472">Membrane</keyword>
<dbReference type="PROSITE" id="PS50883">
    <property type="entry name" value="EAL"/>
    <property type="match status" value="1"/>
</dbReference>
<evidence type="ECO:0000259" key="2">
    <source>
        <dbReference type="PROSITE" id="PS50883"/>
    </source>
</evidence>
<name>A0A6M8HUT9_9PROT</name>
<dbReference type="Gene3D" id="3.20.20.450">
    <property type="entry name" value="EAL domain"/>
    <property type="match status" value="1"/>
</dbReference>
<proteinExistence type="predicted"/>
<evidence type="ECO:0000313" key="4">
    <source>
        <dbReference type="EMBL" id="QKE92016.1"/>
    </source>
</evidence>
<dbReference type="KEGG" id="lck:HN018_20025"/>
<dbReference type="InterPro" id="IPR035919">
    <property type="entry name" value="EAL_sf"/>
</dbReference>
<feature type="transmembrane region" description="Helical" evidence="1">
    <location>
        <begin position="64"/>
        <end position="84"/>
    </location>
</feature>
<dbReference type="InterPro" id="IPR000160">
    <property type="entry name" value="GGDEF_dom"/>
</dbReference>
<organism evidence="4 5">
    <name type="scientific">Lichenicola cladoniae</name>
    <dbReference type="NCBI Taxonomy" id="1484109"/>
    <lineage>
        <taxon>Bacteria</taxon>
        <taxon>Pseudomonadati</taxon>
        <taxon>Pseudomonadota</taxon>
        <taxon>Alphaproteobacteria</taxon>
        <taxon>Acetobacterales</taxon>
        <taxon>Acetobacteraceae</taxon>
        <taxon>Lichenicola</taxon>
    </lineage>
</organism>
<gene>
    <name evidence="4" type="ORF">HN018_20025</name>
</gene>
<dbReference type="SMART" id="SM00052">
    <property type="entry name" value="EAL"/>
    <property type="match status" value="1"/>
</dbReference>
<dbReference type="AlphaFoldDB" id="A0A6M8HUT9"/>
<dbReference type="Pfam" id="PF00990">
    <property type="entry name" value="GGDEF"/>
    <property type="match status" value="1"/>
</dbReference>
<dbReference type="InterPro" id="IPR043128">
    <property type="entry name" value="Rev_trsase/Diguanyl_cyclase"/>
</dbReference>
<dbReference type="CDD" id="cd01948">
    <property type="entry name" value="EAL"/>
    <property type="match status" value="1"/>
</dbReference>
<feature type="domain" description="GGDEF" evidence="3">
    <location>
        <begin position="210"/>
        <end position="348"/>
    </location>
</feature>
<dbReference type="CDD" id="cd01949">
    <property type="entry name" value="GGDEF"/>
    <property type="match status" value="1"/>
</dbReference>
<feature type="domain" description="EAL" evidence="2">
    <location>
        <begin position="357"/>
        <end position="609"/>
    </location>
</feature>
<feature type="transmembrane region" description="Helical" evidence="1">
    <location>
        <begin position="7"/>
        <end position="25"/>
    </location>
</feature>
<keyword evidence="1" id="KW-1133">Transmembrane helix</keyword>